<dbReference type="AlphaFoldDB" id="A0A2S5R827"/>
<gene>
    <name evidence="2" type="ORF">HCUR_01081</name>
</gene>
<proteinExistence type="predicted"/>
<organism evidence="2 3">
    <name type="scientific">Holospora curviuscula</name>
    <dbReference type="NCBI Taxonomy" id="1082868"/>
    <lineage>
        <taxon>Bacteria</taxon>
        <taxon>Pseudomonadati</taxon>
        <taxon>Pseudomonadota</taxon>
        <taxon>Alphaproteobacteria</taxon>
        <taxon>Holosporales</taxon>
        <taxon>Holosporaceae</taxon>
        <taxon>Holospora</taxon>
    </lineage>
</organism>
<reference evidence="2 3" key="1">
    <citation type="submission" date="2017-11" db="EMBL/GenBank/DDBJ databases">
        <title>Comparative genomic analysis of Holospora spp., intranuclear symbionts of paramecia.</title>
        <authorList>
            <person name="Garushyants S.K."/>
            <person name="Beliavskaya A."/>
            <person name="Malko D.B."/>
            <person name="Logacheva M.D."/>
            <person name="Rautian M.S."/>
            <person name="Gelfand M.S."/>
        </authorList>
    </citation>
    <scope>NUCLEOTIDE SEQUENCE [LARGE SCALE GENOMIC DNA]</scope>
    <source>
        <strain evidence="3">02AZ16</strain>
    </source>
</reference>
<keyword evidence="1" id="KW-0812">Transmembrane</keyword>
<dbReference type="EMBL" id="PHHC01000099">
    <property type="protein sequence ID" value="PPE03468.1"/>
    <property type="molecule type" value="Genomic_DNA"/>
</dbReference>
<name>A0A2S5R827_9PROT</name>
<sequence>MYIFIKECLIEFLFLYFRYHLDPVLIGLSLQAFWLFTPSIKIIKKRATEIQALIFYLQDLVLLVSSVPL</sequence>
<comment type="caution">
    <text evidence="2">The sequence shown here is derived from an EMBL/GenBank/DDBJ whole genome shotgun (WGS) entry which is preliminary data.</text>
</comment>
<evidence type="ECO:0000313" key="2">
    <source>
        <dbReference type="EMBL" id="PPE03468.1"/>
    </source>
</evidence>
<keyword evidence="1" id="KW-0472">Membrane</keyword>
<accession>A0A2S5R827</accession>
<evidence type="ECO:0000313" key="3">
    <source>
        <dbReference type="Proteomes" id="UP000239425"/>
    </source>
</evidence>
<evidence type="ECO:0000256" key="1">
    <source>
        <dbReference type="SAM" id="Phobius"/>
    </source>
</evidence>
<keyword evidence="3" id="KW-1185">Reference proteome</keyword>
<feature type="transmembrane region" description="Helical" evidence="1">
    <location>
        <begin position="16"/>
        <end position="36"/>
    </location>
</feature>
<keyword evidence="1" id="KW-1133">Transmembrane helix</keyword>
<dbReference type="Proteomes" id="UP000239425">
    <property type="component" value="Unassembled WGS sequence"/>
</dbReference>
<protein>
    <submittedName>
        <fullName evidence="2">Uncharacterized protein</fullName>
    </submittedName>
</protein>